<feature type="signal peptide" evidence="1">
    <location>
        <begin position="1"/>
        <end position="20"/>
    </location>
</feature>
<keyword evidence="1" id="KW-0732">Signal</keyword>
<dbReference type="InterPro" id="IPR025665">
    <property type="entry name" value="Beta-barrel_OMP_2"/>
</dbReference>
<evidence type="ECO:0000313" key="3">
    <source>
        <dbReference type="EMBL" id="MFH6983847.1"/>
    </source>
</evidence>
<proteinExistence type="predicted"/>
<accession>A0ABW7N8M8</accession>
<evidence type="ECO:0000313" key="4">
    <source>
        <dbReference type="Proteomes" id="UP001610063"/>
    </source>
</evidence>
<evidence type="ECO:0000256" key="1">
    <source>
        <dbReference type="SAM" id="SignalP"/>
    </source>
</evidence>
<dbReference type="EMBL" id="JBIPKE010000016">
    <property type="protein sequence ID" value="MFH6983847.1"/>
    <property type="molecule type" value="Genomic_DNA"/>
</dbReference>
<gene>
    <name evidence="3" type="ORF">ACHKAR_10365</name>
</gene>
<name>A0ABW7N8M8_9BACT</name>
<sequence length="220" mass="25093">MRKITLIVILLTLTSMSTFAQSKLGLKFSPSVSSNRISLIDSLYDVEPDGSVFKFSMGLIYDHELTETYYFSTGLIFVPKQVAFMVTEEPDQPTANYTKKSPYESYRLNYLQIPVSLKLFTNEVQPDTRVFFQVGMAPEIKVFSEPTEEDYDLIEEFKGFDATILFGGGVEYRAGINTTLFASVTYQRGLNNVIKTETWGFQEELYIRNTLVSFDLGIKF</sequence>
<organism evidence="3 4">
    <name type="scientific">Marinoscillum luteum</name>
    <dbReference type="NCBI Taxonomy" id="861051"/>
    <lineage>
        <taxon>Bacteria</taxon>
        <taxon>Pseudomonadati</taxon>
        <taxon>Bacteroidota</taxon>
        <taxon>Cytophagia</taxon>
        <taxon>Cytophagales</taxon>
        <taxon>Reichenbachiellaceae</taxon>
        <taxon>Marinoscillum</taxon>
    </lineage>
</organism>
<evidence type="ECO:0000259" key="2">
    <source>
        <dbReference type="Pfam" id="PF13568"/>
    </source>
</evidence>
<comment type="caution">
    <text evidence="3">The sequence shown here is derived from an EMBL/GenBank/DDBJ whole genome shotgun (WGS) entry which is preliminary data.</text>
</comment>
<reference evidence="3 4" key="1">
    <citation type="journal article" date="2013" name="Int. J. Syst. Evol. Microbiol.">
        <title>Marinoscillum luteum sp. nov., isolated from marine sediment.</title>
        <authorList>
            <person name="Cha I.T."/>
            <person name="Park S.J."/>
            <person name="Kim S.J."/>
            <person name="Kim J.G."/>
            <person name="Jung M.Y."/>
            <person name="Shin K.S."/>
            <person name="Kwon K.K."/>
            <person name="Yang S.H."/>
            <person name="Seo Y.S."/>
            <person name="Rhee S.K."/>
        </authorList>
    </citation>
    <scope>NUCLEOTIDE SEQUENCE [LARGE SCALE GENOMIC DNA]</scope>
    <source>
        <strain evidence="3 4">KCTC 23939</strain>
    </source>
</reference>
<protein>
    <submittedName>
        <fullName evidence="3">Outer membrane beta-barrel protein</fullName>
    </submittedName>
</protein>
<dbReference type="Proteomes" id="UP001610063">
    <property type="component" value="Unassembled WGS sequence"/>
</dbReference>
<feature type="chain" id="PRO_5045184058" evidence="1">
    <location>
        <begin position="21"/>
        <end position="220"/>
    </location>
</feature>
<keyword evidence="4" id="KW-1185">Reference proteome</keyword>
<dbReference type="Pfam" id="PF13568">
    <property type="entry name" value="OMP_b-brl_2"/>
    <property type="match status" value="1"/>
</dbReference>
<feature type="domain" description="Outer membrane protein beta-barrel" evidence="2">
    <location>
        <begin position="19"/>
        <end position="194"/>
    </location>
</feature>
<dbReference type="RefSeq" id="WP_159582501.1">
    <property type="nucleotide sequence ID" value="NZ_JBIPKE010000016.1"/>
</dbReference>